<dbReference type="GO" id="GO:0000917">
    <property type="term" value="P:division septum assembly"/>
    <property type="evidence" value="ECO:0007669"/>
    <property type="project" value="TreeGrafter"/>
</dbReference>
<sequence>MTMTYPVISLKPSYNSIIRGCPGLPDTLPRIECELRIRSNDGKPFIIDKIQMVLKTIECLNMGLGSFTSKRNKLESESVHYKKNMRISDKKIIGLDIPLTIALPDDIKETNYNAKAGHSYTVLECDVLYHLPNTNSAPLVQSFSQMVNVERYVLIASPRLYSPVTKVIQSPDKKFHVKLTTDNPCVTTDDLLTLKLEIFPNLTSYTQSQRIFNKQIKLKGITLELKEILELYDANSDTKENVLESISKPFNDPLPESGMKLKMSLRVLTKNALFHTYETSLNEPAVMYQLPSHEPKMNQINPPQTVVLKGKHSKEPFQYHCSITTRGKLFSVTHSLNIKFKISKGKDFEISYPIDITPWPKSYMKHVEQLIYQEREIAKNAKSFYQNYGGIKRNKNGQLEYPPLPPVIYVPTKECLTQLGVLYNTESKIPRRVFVID</sequence>
<keyword evidence="2" id="KW-1185">Reference proteome</keyword>
<organism evidence="1 2">
    <name type="scientific">Kluyveromyces lactis (strain ATCC 8585 / CBS 2359 / DSM 70799 / NBRC 1267 / NRRL Y-1140 / WM37)</name>
    <name type="common">Yeast</name>
    <name type="synonym">Candida sphaerica</name>
    <dbReference type="NCBI Taxonomy" id="284590"/>
    <lineage>
        <taxon>Eukaryota</taxon>
        <taxon>Fungi</taxon>
        <taxon>Dikarya</taxon>
        <taxon>Ascomycota</taxon>
        <taxon>Saccharomycotina</taxon>
        <taxon>Saccharomycetes</taxon>
        <taxon>Saccharomycetales</taxon>
        <taxon>Saccharomycetaceae</taxon>
        <taxon>Kluyveromyces</taxon>
    </lineage>
</organism>
<dbReference type="GO" id="GO:0000935">
    <property type="term" value="C:division septum"/>
    <property type="evidence" value="ECO:0007669"/>
    <property type="project" value="TreeGrafter"/>
</dbReference>
<accession>Q6CM43</accession>
<proteinExistence type="predicted"/>
<dbReference type="eggNOG" id="ENOG502QSRB">
    <property type="taxonomic scope" value="Eukaryota"/>
</dbReference>
<dbReference type="HOGENOM" id="CLU_598506_0_0_1"/>
<dbReference type="KEGG" id="kla:KLLA0_E23145g"/>
<dbReference type="FunCoup" id="Q6CM43">
    <property type="interactions" value="73"/>
</dbReference>
<dbReference type="PANTHER" id="PTHR36419">
    <property type="entry name" value="ARRESTIN FAMILY PROTEIN 1"/>
    <property type="match status" value="1"/>
</dbReference>
<dbReference type="AlphaFoldDB" id="Q6CM43"/>
<name>Q6CM43_KLULA</name>
<dbReference type="EMBL" id="CR382125">
    <property type="protein sequence ID" value="CAH00083.1"/>
    <property type="molecule type" value="Genomic_DNA"/>
</dbReference>
<dbReference type="STRING" id="284590.Q6CM43"/>
<reference evidence="1 2" key="1">
    <citation type="journal article" date="2004" name="Nature">
        <title>Genome evolution in yeasts.</title>
        <authorList>
            <consortium name="Genolevures"/>
            <person name="Dujon B."/>
            <person name="Sherman D."/>
            <person name="Fischer G."/>
            <person name="Durrens P."/>
            <person name="Casaregola S."/>
            <person name="Lafontaine I."/>
            <person name="de Montigny J."/>
            <person name="Marck C."/>
            <person name="Neuveglise C."/>
            <person name="Talla E."/>
            <person name="Goffard N."/>
            <person name="Frangeul L."/>
            <person name="Aigle M."/>
            <person name="Anthouard V."/>
            <person name="Babour A."/>
            <person name="Barbe V."/>
            <person name="Barnay S."/>
            <person name="Blanchin S."/>
            <person name="Beckerich J.M."/>
            <person name="Beyne E."/>
            <person name="Bleykasten C."/>
            <person name="Boisrame A."/>
            <person name="Boyer J."/>
            <person name="Cattolico L."/>
            <person name="Confanioleri F."/>
            <person name="de Daruvar A."/>
            <person name="Despons L."/>
            <person name="Fabre E."/>
            <person name="Fairhead C."/>
            <person name="Ferry-Dumazet H."/>
            <person name="Groppi A."/>
            <person name="Hantraye F."/>
            <person name="Hennequin C."/>
            <person name="Jauniaux N."/>
            <person name="Joyet P."/>
            <person name="Kachouri R."/>
            <person name="Kerrest A."/>
            <person name="Koszul R."/>
            <person name="Lemaire M."/>
            <person name="Lesur I."/>
            <person name="Ma L."/>
            <person name="Muller H."/>
            <person name="Nicaud J.M."/>
            <person name="Nikolski M."/>
            <person name="Oztas S."/>
            <person name="Ozier-Kalogeropoulos O."/>
            <person name="Pellenz S."/>
            <person name="Potier S."/>
            <person name="Richard G.F."/>
            <person name="Straub M.L."/>
            <person name="Suleau A."/>
            <person name="Swennene D."/>
            <person name="Tekaia F."/>
            <person name="Wesolowski-Louvel M."/>
            <person name="Westhof E."/>
            <person name="Wirth B."/>
            <person name="Zeniou-Meyer M."/>
            <person name="Zivanovic I."/>
            <person name="Bolotin-Fukuhara M."/>
            <person name="Thierry A."/>
            <person name="Bouchier C."/>
            <person name="Caudron B."/>
            <person name="Scarpelli C."/>
            <person name="Gaillardin C."/>
            <person name="Weissenbach J."/>
            <person name="Wincker P."/>
            <person name="Souciet J.L."/>
        </authorList>
    </citation>
    <scope>NUCLEOTIDE SEQUENCE [LARGE SCALE GENOMIC DNA]</scope>
    <source>
        <strain evidence="2">ATCC 8585 / CBS 2359 / DSM 70799 / NBRC 1267 / NRRL Y-1140 / WM37</strain>
    </source>
</reference>
<gene>
    <name evidence="1" type="ORF">KLLA0_E23145g</name>
</gene>
<dbReference type="Proteomes" id="UP000000598">
    <property type="component" value="Chromosome E"/>
</dbReference>
<dbReference type="PaxDb" id="284590-Q6CM43"/>
<dbReference type="InParanoid" id="Q6CM43"/>
<evidence type="ECO:0000313" key="1">
    <source>
        <dbReference type="EMBL" id="CAH00083.1"/>
    </source>
</evidence>
<protein>
    <submittedName>
        <fullName evidence="1">KLLA0E23145p</fullName>
    </submittedName>
</protein>
<dbReference type="PANTHER" id="PTHR36419:SF1">
    <property type="entry name" value="RHO1 GEF LOCALIZING PROTEIN 1"/>
    <property type="match status" value="1"/>
</dbReference>
<dbReference type="InterPro" id="IPR053060">
    <property type="entry name" value="Cytokinesis_Signaling_Reg"/>
</dbReference>
<evidence type="ECO:0000313" key="2">
    <source>
        <dbReference type="Proteomes" id="UP000000598"/>
    </source>
</evidence>
<dbReference type="OMA" id="PRIECQL"/>